<accession>A0A6A1WDU2</accession>
<keyword evidence="1" id="KW-0732">Signal</keyword>
<evidence type="ECO:0000256" key="1">
    <source>
        <dbReference type="SAM" id="SignalP"/>
    </source>
</evidence>
<keyword evidence="3" id="KW-1185">Reference proteome</keyword>
<proteinExistence type="predicted"/>
<evidence type="ECO:0000313" key="3">
    <source>
        <dbReference type="Proteomes" id="UP000516437"/>
    </source>
</evidence>
<dbReference type="AlphaFoldDB" id="A0A6A1WDU2"/>
<sequence length="98" mass="10568">MMSGLPVKLMATVVSVLLLVGDIQTTSALLPYAGRKSLCPPQTTDVWMKRVPRKEGSTEGLNDIGSKQIVSLMAVVLRAKVLSPPPPPVKNEQSHHQP</sequence>
<gene>
    <name evidence="2" type="ORF">CJ030_MR2G012421</name>
</gene>
<feature type="signal peptide" evidence="1">
    <location>
        <begin position="1"/>
        <end position="28"/>
    </location>
</feature>
<reference evidence="2 3" key="1">
    <citation type="journal article" date="2019" name="Plant Biotechnol. J.">
        <title>The red bayberry genome and genetic basis of sex determination.</title>
        <authorList>
            <person name="Jia H.M."/>
            <person name="Jia H.J."/>
            <person name="Cai Q.L."/>
            <person name="Wang Y."/>
            <person name="Zhao H.B."/>
            <person name="Yang W.F."/>
            <person name="Wang G.Y."/>
            <person name="Li Y.H."/>
            <person name="Zhan D.L."/>
            <person name="Shen Y.T."/>
            <person name="Niu Q.F."/>
            <person name="Chang L."/>
            <person name="Qiu J."/>
            <person name="Zhao L."/>
            <person name="Xie H.B."/>
            <person name="Fu W.Y."/>
            <person name="Jin J."/>
            <person name="Li X.W."/>
            <person name="Jiao Y."/>
            <person name="Zhou C.C."/>
            <person name="Tu T."/>
            <person name="Chai C.Y."/>
            <person name="Gao J.L."/>
            <person name="Fan L.J."/>
            <person name="van de Weg E."/>
            <person name="Wang J.Y."/>
            <person name="Gao Z.S."/>
        </authorList>
    </citation>
    <scope>NUCLEOTIDE SEQUENCE [LARGE SCALE GENOMIC DNA]</scope>
    <source>
        <tissue evidence="2">Leaves</tissue>
    </source>
</reference>
<dbReference type="OrthoDB" id="1641969at2759"/>
<comment type="caution">
    <text evidence="2">The sequence shown here is derived from an EMBL/GenBank/DDBJ whole genome shotgun (WGS) entry which is preliminary data.</text>
</comment>
<name>A0A6A1WDU2_9ROSI</name>
<protein>
    <submittedName>
        <fullName evidence="2">Uncharacterized protein</fullName>
    </submittedName>
</protein>
<dbReference type="EMBL" id="RXIC02000020">
    <property type="protein sequence ID" value="KAB1223424.1"/>
    <property type="molecule type" value="Genomic_DNA"/>
</dbReference>
<organism evidence="2 3">
    <name type="scientific">Morella rubra</name>
    <name type="common">Chinese bayberry</name>
    <dbReference type="NCBI Taxonomy" id="262757"/>
    <lineage>
        <taxon>Eukaryota</taxon>
        <taxon>Viridiplantae</taxon>
        <taxon>Streptophyta</taxon>
        <taxon>Embryophyta</taxon>
        <taxon>Tracheophyta</taxon>
        <taxon>Spermatophyta</taxon>
        <taxon>Magnoliopsida</taxon>
        <taxon>eudicotyledons</taxon>
        <taxon>Gunneridae</taxon>
        <taxon>Pentapetalae</taxon>
        <taxon>rosids</taxon>
        <taxon>fabids</taxon>
        <taxon>Fagales</taxon>
        <taxon>Myricaceae</taxon>
        <taxon>Morella</taxon>
    </lineage>
</organism>
<feature type="chain" id="PRO_5025641916" evidence="1">
    <location>
        <begin position="29"/>
        <end position="98"/>
    </location>
</feature>
<dbReference type="Proteomes" id="UP000516437">
    <property type="component" value="Chromosome 2"/>
</dbReference>
<evidence type="ECO:0000313" key="2">
    <source>
        <dbReference type="EMBL" id="KAB1223424.1"/>
    </source>
</evidence>